<comment type="caution">
    <text evidence="2">The sequence shown here is derived from an EMBL/GenBank/DDBJ whole genome shotgun (WGS) entry which is preliminary data.</text>
</comment>
<dbReference type="InterPro" id="IPR011251">
    <property type="entry name" value="Luciferase-like_dom"/>
</dbReference>
<feature type="domain" description="Luciferase-like" evidence="1">
    <location>
        <begin position="18"/>
        <end position="226"/>
    </location>
</feature>
<dbReference type="PANTHER" id="PTHR43244:SF2">
    <property type="entry name" value="CONSERVED HYPOTHETICAL ALANINE AND PROLINE-RICH PROTEIN"/>
    <property type="match status" value="1"/>
</dbReference>
<dbReference type="RefSeq" id="WP_377420752.1">
    <property type="nucleotide sequence ID" value="NZ_JBHSPR010000008.1"/>
</dbReference>
<evidence type="ECO:0000313" key="3">
    <source>
        <dbReference type="Proteomes" id="UP001596203"/>
    </source>
</evidence>
<dbReference type="EMBL" id="JBHSPR010000008">
    <property type="protein sequence ID" value="MFC6016927.1"/>
    <property type="molecule type" value="Genomic_DNA"/>
</dbReference>
<dbReference type="Gene3D" id="3.20.20.30">
    <property type="entry name" value="Luciferase-like domain"/>
    <property type="match status" value="1"/>
</dbReference>
<dbReference type="PANTHER" id="PTHR43244">
    <property type="match status" value="1"/>
</dbReference>
<dbReference type="InterPro" id="IPR050564">
    <property type="entry name" value="F420-G6PD/mer"/>
</dbReference>
<dbReference type="CDD" id="cd01097">
    <property type="entry name" value="Tetrahydromethanopterin_reductase"/>
    <property type="match status" value="1"/>
</dbReference>
<organism evidence="2 3">
    <name type="scientific">Plantactinospora solaniradicis</name>
    <dbReference type="NCBI Taxonomy" id="1723736"/>
    <lineage>
        <taxon>Bacteria</taxon>
        <taxon>Bacillati</taxon>
        <taxon>Actinomycetota</taxon>
        <taxon>Actinomycetes</taxon>
        <taxon>Micromonosporales</taxon>
        <taxon>Micromonosporaceae</taxon>
        <taxon>Plantactinospora</taxon>
    </lineage>
</organism>
<sequence>MGQPVRFGLNVDPNVGGLAIAERIAAIADNNGIEYVGVQDHPYNEGFFDTFTVLTWLAGRTSRVRLFPNVANLPLRPPAMLAKQAASIDVLSGGRFELGLGAGGFVDAIAGMGGPRRTPGAARAALDEAIDVIRASWAGKPYAHQGRHYVLEEVRPGPRPAHDIGLWLGVVGPKAVRLVGAKADGWSVSAPYVPPARVGELNEIIDEAARSAGRDPDRLVRLYNVMGLIGPADKDAFHGPVERWVETLTGLYTAQRLNTFVFWPNGDREQQSRIFAEEVVPAVRAALG</sequence>
<dbReference type="InterPro" id="IPR036661">
    <property type="entry name" value="Luciferase-like_sf"/>
</dbReference>
<keyword evidence="3" id="KW-1185">Reference proteome</keyword>
<accession>A0ABW1K6N1</accession>
<evidence type="ECO:0000259" key="1">
    <source>
        <dbReference type="Pfam" id="PF00296"/>
    </source>
</evidence>
<dbReference type="Proteomes" id="UP001596203">
    <property type="component" value="Unassembled WGS sequence"/>
</dbReference>
<dbReference type="Pfam" id="PF00296">
    <property type="entry name" value="Bac_luciferase"/>
    <property type="match status" value="1"/>
</dbReference>
<protein>
    <submittedName>
        <fullName evidence="2">LLM class flavin-dependent oxidoreductase</fullName>
        <ecNumber evidence="2">1.-.-.-</ecNumber>
    </submittedName>
</protein>
<name>A0ABW1K6N1_9ACTN</name>
<proteinExistence type="predicted"/>
<gene>
    <name evidence="2" type="ORF">ACFP2T_12000</name>
</gene>
<evidence type="ECO:0000313" key="2">
    <source>
        <dbReference type="EMBL" id="MFC6016927.1"/>
    </source>
</evidence>
<dbReference type="SUPFAM" id="SSF51679">
    <property type="entry name" value="Bacterial luciferase-like"/>
    <property type="match status" value="1"/>
</dbReference>
<dbReference type="EC" id="1.-.-.-" evidence="2"/>
<reference evidence="3" key="1">
    <citation type="journal article" date="2019" name="Int. J. Syst. Evol. Microbiol.">
        <title>The Global Catalogue of Microorganisms (GCM) 10K type strain sequencing project: providing services to taxonomists for standard genome sequencing and annotation.</title>
        <authorList>
            <consortium name="The Broad Institute Genomics Platform"/>
            <consortium name="The Broad Institute Genome Sequencing Center for Infectious Disease"/>
            <person name="Wu L."/>
            <person name="Ma J."/>
        </authorList>
    </citation>
    <scope>NUCLEOTIDE SEQUENCE [LARGE SCALE GENOMIC DNA]</scope>
    <source>
        <strain evidence="3">ZS-35-S2</strain>
    </source>
</reference>
<keyword evidence="2" id="KW-0560">Oxidoreductase</keyword>
<dbReference type="GO" id="GO:0016491">
    <property type="term" value="F:oxidoreductase activity"/>
    <property type="evidence" value="ECO:0007669"/>
    <property type="project" value="UniProtKB-KW"/>
</dbReference>